<feature type="domain" description="CBS" evidence="3">
    <location>
        <begin position="10"/>
        <end position="68"/>
    </location>
</feature>
<reference evidence="5 7" key="1">
    <citation type="submission" date="2016-10" db="EMBL/GenBank/DDBJ databases">
        <authorList>
            <person name="Cai Z."/>
        </authorList>
    </citation>
    <scope>NUCLEOTIDE SEQUENCE [LARGE SCALE GENOMIC DNA]</scope>
    <source>
        <strain evidence="5 7">DSM 25227</strain>
    </source>
</reference>
<name>A0A2Y9AY65_9RHOB</name>
<sequence length="130" mass="14474">MSAFTVSEIVRRDGPIFSAEMPIRRAAAVLVETGSVAAPVIDDDGSLMGILSQKDCFRPALQASYHHEWKGNVADHMTHRVVTVDIDDEIIRTAEMFIDHPHQVFPVLHSGRAEGLLHRSDVFAFLMRHG</sequence>
<evidence type="ECO:0000313" key="4">
    <source>
        <dbReference type="EMBL" id="PWJ16960.1"/>
    </source>
</evidence>
<dbReference type="PANTHER" id="PTHR43080">
    <property type="entry name" value="CBS DOMAIN-CONTAINING PROTEIN CBSX3, MITOCHONDRIAL"/>
    <property type="match status" value="1"/>
</dbReference>
<dbReference type="EMBL" id="UETC01000007">
    <property type="protein sequence ID" value="SSA48218.1"/>
    <property type="molecule type" value="Genomic_DNA"/>
</dbReference>
<dbReference type="PANTHER" id="PTHR43080:SF2">
    <property type="entry name" value="CBS DOMAIN-CONTAINING PROTEIN"/>
    <property type="match status" value="1"/>
</dbReference>
<gene>
    <name evidence="4" type="ORF">BCF38_10773</name>
    <name evidence="5" type="ORF">SAMN05421539_10773</name>
</gene>
<protein>
    <submittedName>
        <fullName evidence="4">CBS domain protein</fullName>
    </submittedName>
    <submittedName>
        <fullName evidence="5">CBS domain-containing protein</fullName>
    </submittedName>
</protein>
<dbReference type="SUPFAM" id="SSF54631">
    <property type="entry name" value="CBS-domain pair"/>
    <property type="match status" value="1"/>
</dbReference>
<dbReference type="Proteomes" id="UP000245839">
    <property type="component" value="Unassembled WGS sequence"/>
</dbReference>
<dbReference type="OrthoDB" id="9783590at2"/>
<keyword evidence="1 2" id="KW-0129">CBS domain</keyword>
<dbReference type="InterPro" id="IPR046342">
    <property type="entry name" value="CBS_dom_sf"/>
</dbReference>
<feature type="domain" description="CBS" evidence="3">
    <location>
        <begin position="77"/>
        <end position="130"/>
    </location>
</feature>
<keyword evidence="6" id="KW-1185">Reference proteome</keyword>
<evidence type="ECO:0000313" key="5">
    <source>
        <dbReference type="EMBL" id="SSA48218.1"/>
    </source>
</evidence>
<accession>A0A2Y9AY65</accession>
<dbReference type="EMBL" id="QGDJ01000007">
    <property type="protein sequence ID" value="PWJ16960.1"/>
    <property type="molecule type" value="Genomic_DNA"/>
</dbReference>
<dbReference type="Proteomes" id="UP000251571">
    <property type="component" value="Unassembled WGS sequence"/>
</dbReference>
<dbReference type="PROSITE" id="PS51371">
    <property type="entry name" value="CBS"/>
    <property type="match status" value="2"/>
</dbReference>
<organism evidence="5 7">
    <name type="scientific">Jannaschia seohaensis</name>
    <dbReference type="NCBI Taxonomy" id="475081"/>
    <lineage>
        <taxon>Bacteria</taxon>
        <taxon>Pseudomonadati</taxon>
        <taxon>Pseudomonadota</taxon>
        <taxon>Alphaproteobacteria</taxon>
        <taxon>Rhodobacterales</taxon>
        <taxon>Roseobacteraceae</taxon>
        <taxon>Jannaschia</taxon>
    </lineage>
</organism>
<dbReference type="RefSeq" id="WP_109565111.1">
    <property type="nucleotide sequence ID" value="NZ_QGDJ01000007.1"/>
</dbReference>
<evidence type="ECO:0000259" key="3">
    <source>
        <dbReference type="PROSITE" id="PS51371"/>
    </source>
</evidence>
<dbReference type="AlphaFoldDB" id="A0A2Y9AY65"/>
<evidence type="ECO:0000256" key="2">
    <source>
        <dbReference type="PROSITE-ProRule" id="PRU00703"/>
    </source>
</evidence>
<dbReference type="InterPro" id="IPR000644">
    <property type="entry name" value="CBS_dom"/>
</dbReference>
<dbReference type="Gene3D" id="3.10.580.10">
    <property type="entry name" value="CBS-domain"/>
    <property type="match status" value="1"/>
</dbReference>
<proteinExistence type="predicted"/>
<dbReference type="InterPro" id="IPR051257">
    <property type="entry name" value="Diverse_CBS-Domain"/>
</dbReference>
<evidence type="ECO:0000313" key="6">
    <source>
        <dbReference type="Proteomes" id="UP000245839"/>
    </source>
</evidence>
<reference evidence="4 6" key="2">
    <citation type="submission" date="2018-03" db="EMBL/GenBank/DDBJ databases">
        <title>Genomic Encyclopedia of Archaeal and Bacterial Type Strains, Phase II (KMG-II): from individual species to whole genera.</title>
        <authorList>
            <person name="Goeker M."/>
        </authorList>
    </citation>
    <scope>NUCLEOTIDE SEQUENCE [LARGE SCALE GENOMIC DNA]</scope>
    <source>
        <strain evidence="4 6">DSM 25227</strain>
    </source>
</reference>
<evidence type="ECO:0000256" key="1">
    <source>
        <dbReference type="ARBA" id="ARBA00023122"/>
    </source>
</evidence>
<dbReference type="SMART" id="SM00116">
    <property type="entry name" value="CBS"/>
    <property type="match status" value="2"/>
</dbReference>
<dbReference type="Pfam" id="PF00571">
    <property type="entry name" value="CBS"/>
    <property type="match status" value="2"/>
</dbReference>
<evidence type="ECO:0000313" key="7">
    <source>
        <dbReference type="Proteomes" id="UP000251571"/>
    </source>
</evidence>